<accession>A0A7W8MHD5</accession>
<evidence type="ECO:0008006" key="5">
    <source>
        <dbReference type="Google" id="ProtNLM"/>
    </source>
</evidence>
<gene>
    <name evidence="3" type="ORF">HNQ67_002397</name>
</gene>
<evidence type="ECO:0000313" key="4">
    <source>
        <dbReference type="Proteomes" id="UP000566663"/>
    </source>
</evidence>
<evidence type="ECO:0000313" key="3">
    <source>
        <dbReference type="EMBL" id="MBB5292860.1"/>
    </source>
</evidence>
<name>A0A7W8MHD5_9CAUL</name>
<proteinExistence type="predicted"/>
<keyword evidence="2" id="KW-0732">Signal</keyword>
<comment type="caution">
    <text evidence="3">The sequence shown here is derived from an EMBL/GenBank/DDBJ whole genome shotgun (WGS) entry which is preliminary data.</text>
</comment>
<dbReference type="Proteomes" id="UP000566663">
    <property type="component" value="Unassembled WGS sequence"/>
</dbReference>
<feature type="chain" id="PRO_5030540575" description="Lipocalin-like domain-containing protein" evidence="2">
    <location>
        <begin position="23"/>
        <end position="109"/>
    </location>
</feature>
<evidence type="ECO:0000256" key="2">
    <source>
        <dbReference type="SAM" id="SignalP"/>
    </source>
</evidence>
<protein>
    <recommendedName>
        <fullName evidence="5">Lipocalin-like domain-containing protein</fullName>
    </recommendedName>
</protein>
<organism evidence="3 4">
    <name type="scientific">Brevundimonas basaltis</name>
    <dbReference type="NCBI Taxonomy" id="472166"/>
    <lineage>
        <taxon>Bacteria</taxon>
        <taxon>Pseudomonadati</taxon>
        <taxon>Pseudomonadota</taxon>
        <taxon>Alphaproteobacteria</taxon>
        <taxon>Caulobacterales</taxon>
        <taxon>Caulobacteraceae</taxon>
        <taxon>Brevundimonas</taxon>
    </lineage>
</organism>
<feature type="signal peptide" evidence="2">
    <location>
        <begin position="1"/>
        <end position="22"/>
    </location>
</feature>
<feature type="compositionally biased region" description="Pro residues" evidence="1">
    <location>
        <begin position="15"/>
        <end position="35"/>
    </location>
</feature>
<dbReference type="RefSeq" id="WP_183255716.1">
    <property type="nucleotide sequence ID" value="NZ_BAAAFF010000001.1"/>
</dbReference>
<feature type="region of interest" description="Disordered" evidence="1">
    <location>
        <begin position="15"/>
        <end position="42"/>
    </location>
</feature>
<reference evidence="3 4" key="1">
    <citation type="submission" date="2020-08" db="EMBL/GenBank/DDBJ databases">
        <title>Genomic Encyclopedia of Type Strains, Phase IV (KMG-IV): sequencing the most valuable type-strain genomes for metagenomic binning, comparative biology and taxonomic classification.</title>
        <authorList>
            <person name="Goeker M."/>
        </authorList>
    </citation>
    <scope>NUCLEOTIDE SEQUENCE [LARGE SCALE GENOMIC DNA]</scope>
    <source>
        <strain evidence="3 4">DSM 25335</strain>
    </source>
</reference>
<dbReference type="EMBL" id="JACHFZ010000005">
    <property type="protein sequence ID" value="MBB5292860.1"/>
    <property type="molecule type" value="Genomic_DNA"/>
</dbReference>
<sequence>MRVVLLALCVAACSPAPPPIDARPPASPPSPPEAPGPVDMRGEWRLTAMNGRPAPAPDDADTHHPITMTVGDFTFRARSQCIAFWRRYDWQGRRLLVAPANPARSARAV</sequence>
<keyword evidence="4" id="KW-1185">Reference proteome</keyword>
<dbReference type="AlphaFoldDB" id="A0A7W8MHD5"/>
<evidence type="ECO:0000256" key="1">
    <source>
        <dbReference type="SAM" id="MobiDB-lite"/>
    </source>
</evidence>